<organism evidence="3 4">
    <name type="scientific">Leifsonia kafniensis</name>
    <dbReference type="NCBI Taxonomy" id="475957"/>
    <lineage>
        <taxon>Bacteria</taxon>
        <taxon>Bacillati</taxon>
        <taxon>Actinomycetota</taxon>
        <taxon>Actinomycetes</taxon>
        <taxon>Micrococcales</taxon>
        <taxon>Microbacteriaceae</taxon>
        <taxon>Leifsonia</taxon>
    </lineage>
</organism>
<evidence type="ECO:0000313" key="4">
    <source>
        <dbReference type="Proteomes" id="UP001501803"/>
    </source>
</evidence>
<gene>
    <name evidence="3" type="ORF">GCM10022381_28120</name>
</gene>
<dbReference type="EMBL" id="BAABCN010000008">
    <property type="protein sequence ID" value="GAA3884310.1"/>
    <property type="molecule type" value="Genomic_DNA"/>
</dbReference>
<feature type="region of interest" description="Disordered" evidence="1">
    <location>
        <begin position="1"/>
        <end position="26"/>
    </location>
</feature>
<sequence>MTNDDLAGTTMDAAPVDATTTDAAPVDGAPELAPGLTWGLKRSFIRYLSSLPDGAHALGEGASLAYSSIFHFELGDGSTYDPSTGRGVLKFRGQVQLSGHYNMMFVLIADPWVEFTDDGVVLTVVDSLTWPDRQQRIVLAELDRVEPETAPAGLLWQDVPARLSARGVFVFNEQYGQGEEMDPVFILLP</sequence>
<dbReference type="RefSeq" id="WP_345067819.1">
    <property type="nucleotide sequence ID" value="NZ_BAABCN010000008.1"/>
</dbReference>
<keyword evidence="4" id="KW-1185">Reference proteome</keyword>
<feature type="compositionally biased region" description="Low complexity" evidence="1">
    <location>
        <begin position="9"/>
        <end position="26"/>
    </location>
</feature>
<feature type="domain" description="Htaa" evidence="2">
    <location>
        <begin position="36"/>
        <end position="184"/>
    </location>
</feature>
<proteinExistence type="predicted"/>
<name>A0ABP7KQE7_9MICO</name>
<comment type="caution">
    <text evidence="3">The sequence shown here is derived from an EMBL/GenBank/DDBJ whole genome shotgun (WGS) entry which is preliminary data.</text>
</comment>
<reference evidence="4" key="1">
    <citation type="journal article" date="2019" name="Int. J. Syst. Evol. Microbiol.">
        <title>The Global Catalogue of Microorganisms (GCM) 10K type strain sequencing project: providing services to taxonomists for standard genome sequencing and annotation.</title>
        <authorList>
            <consortium name="The Broad Institute Genomics Platform"/>
            <consortium name="The Broad Institute Genome Sequencing Center for Infectious Disease"/>
            <person name="Wu L."/>
            <person name="Ma J."/>
        </authorList>
    </citation>
    <scope>NUCLEOTIDE SEQUENCE [LARGE SCALE GENOMIC DNA]</scope>
    <source>
        <strain evidence="4">JCM 17021</strain>
    </source>
</reference>
<evidence type="ECO:0000256" key="1">
    <source>
        <dbReference type="SAM" id="MobiDB-lite"/>
    </source>
</evidence>
<dbReference type="InterPro" id="IPR007331">
    <property type="entry name" value="Htaa"/>
</dbReference>
<evidence type="ECO:0000259" key="2">
    <source>
        <dbReference type="Pfam" id="PF04213"/>
    </source>
</evidence>
<dbReference type="Pfam" id="PF04213">
    <property type="entry name" value="HtaA"/>
    <property type="match status" value="1"/>
</dbReference>
<accession>A0ABP7KQE7</accession>
<dbReference type="Proteomes" id="UP001501803">
    <property type="component" value="Unassembled WGS sequence"/>
</dbReference>
<protein>
    <recommendedName>
        <fullName evidence="2">Htaa domain-containing protein</fullName>
    </recommendedName>
</protein>
<evidence type="ECO:0000313" key="3">
    <source>
        <dbReference type="EMBL" id="GAA3884310.1"/>
    </source>
</evidence>